<dbReference type="AlphaFoldDB" id="A0A7X2TG32"/>
<name>A0A7X2TG32_9FIRM</name>
<dbReference type="RefSeq" id="WP_154505514.1">
    <property type="nucleotide sequence ID" value="NZ_VUMN01000027.1"/>
</dbReference>
<comment type="cofactor">
    <cofactor evidence="1">
        <name>Zn(2+)</name>
        <dbReference type="ChEBI" id="CHEBI:29105"/>
    </cofactor>
</comment>
<organism evidence="5 6">
    <name type="scientific">Stecheria intestinalis</name>
    <dbReference type="NCBI Taxonomy" id="2606630"/>
    <lineage>
        <taxon>Bacteria</taxon>
        <taxon>Bacillati</taxon>
        <taxon>Bacillota</taxon>
        <taxon>Erysipelotrichia</taxon>
        <taxon>Erysipelotrichales</taxon>
        <taxon>Erysipelotrichaceae</taxon>
        <taxon>Stecheria</taxon>
    </lineage>
</organism>
<dbReference type="InterPro" id="IPR051335">
    <property type="entry name" value="Alanyl-tRNA_Editing_Enzymes"/>
</dbReference>
<dbReference type="InterPro" id="IPR012947">
    <property type="entry name" value="tRNA_SAD"/>
</dbReference>
<protein>
    <recommendedName>
        <fullName evidence="4">Threonyl/alanyl tRNA synthetase SAD domain-containing protein</fullName>
    </recommendedName>
</protein>
<dbReference type="GO" id="GO:0004812">
    <property type="term" value="F:aminoacyl-tRNA ligase activity"/>
    <property type="evidence" value="ECO:0007669"/>
    <property type="project" value="InterPro"/>
</dbReference>
<dbReference type="Gene3D" id="3.30.980.10">
    <property type="entry name" value="Threonyl-trna Synthetase, Chain A, domain 2"/>
    <property type="match status" value="1"/>
</dbReference>
<comment type="caution">
    <text evidence="5">The sequence shown here is derived from an EMBL/GenBank/DDBJ whole genome shotgun (WGS) entry which is preliminary data.</text>
</comment>
<dbReference type="EMBL" id="VUMN01000027">
    <property type="protein sequence ID" value="MSS59297.1"/>
    <property type="molecule type" value="Genomic_DNA"/>
</dbReference>
<dbReference type="Pfam" id="PF07973">
    <property type="entry name" value="tRNA_SAD"/>
    <property type="match status" value="1"/>
</dbReference>
<evidence type="ECO:0000256" key="1">
    <source>
        <dbReference type="ARBA" id="ARBA00001947"/>
    </source>
</evidence>
<feature type="domain" description="Threonyl/alanyl tRNA synthetase SAD" evidence="4">
    <location>
        <begin position="168"/>
        <end position="210"/>
    </location>
</feature>
<reference evidence="5 6" key="1">
    <citation type="submission" date="2019-08" db="EMBL/GenBank/DDBJ databases">
        <title>In-depth cultivation of the pig gut microbiome towards novel bacterial diversity and tailored functional studies.</title>
        <authorList>
            <person name="Wylensek D."/>
            <person name="Hitch T.C.A."/>
            <person name="Clavel T."/>
        </authorList>
    </citation>
    <scope>NUCLEOTIDE SEQUENCE [LARGE SCALE GENOMIC DNA]</scope>
    <source>
        <strain evidence="5 6">Oil+RF-744-GAM-WT-6</strain>
    </source>
</reference>
<dbReference type="InterPro" id="IPR009000">
    <property type="entry name" value="Transl_B-barrel_sf"/>
</dbReference>
<dbReference type="GO" id="GO:0046872">
    <property type="term" value="F:metal ion binding"/>
    <property type="evidence" value="ECO:0007669"/>
    <property type="project" value="UniProtKB-KW"/>
</dbReference>
<dbReference type="GO" id="GO:0002161">
    <property type="term" value="F:aminoacyl-tRNA deacylase activity"/>
    <property type="evidence" value="ECO:0007669"/>
    <property type="project" value="UniProtKB-ARBA"/>
</dbReference>
<keyword evidence="3" id="KW-0862">Zinc</keyword>
<gene>
    <name evidence="5" type="ORF">FYJ51_10375</name>
</gene>
<dbReference type="PANTHER" id="PTHR43462:SF1">
    <property type="entry name" value="ALANYL-TRNA EDITING PROTEIN AARSD1"/>
    <property type="match status" value="1"/>
</dbReference>
<dbReference type="GO" id="GO:0005524">
    <property type="term" value="F:ATP binding"/>
    <property type="evidence" value="ECO:0007669"/>
    <property type="project" value="InterPro"/>
</dbReference>
<keyword evidence="6" id="KW-1185">Reference proteome</keyword>
<dbReference type="Proteomes" id="UP000461880">
    <property type="component" value="Unassembled WGS sequence"/>
</dbReference>
<evidence type="ECO:0000259" key="4">
    <source>
        <dbReference type="SMART" id="SM00863"/>
    </source>
</evidence>
<sequence>MQGRYDHYERVSCVTEIADEKDGWYRFADTVFYGEKGGMPDDRGTINGLNVDGLYWEGEELWHHVNGILHNPIVMELDAEYRLAVTAPQTALHILDTYYRKKGILISSTNVNPENSYYDINTRDLPPSHLEEVQSYINHAIEMDVPVTFSYVKGREYPDPEYAKYDQVRIVTIKGLDQQPCGTPHVNHTGEIGSFVLLHSEHISSGTRIYFACSRAADWMLVREDRLLHELAGILNTGISELPEKLEKLFENNKKQKAELQDLTRSLCRYEAAEYAEKEPLIIDLGKNQSQKLRVFSQEYGRVAKYTTMIYSAGSLIDFAIVSPDQKARDFLEILKQKTGCSGGGSPKIVSGRSELSKADFAAAAEAIMKEKRGQ</sequence>
<evidence type="ECO:0000256" key="2">
    <source>
        <dbReference type="ARBA" id="ARBA00022723"/>
    </source>
</evidence>
<evidence type="ECO:0000256" key="3">
    <source>
        <dbReference type="ARBA" id="ARBA00022833"/>
    </source>
</evidence>
<dbReference type="GO" id="GO:0043039">
    <property type="term" value="P:tRNA aminoacylation"/>
    <property type="evidence" value="ECO:0007669"/>
    <property type="project" value="InterPro"/>
</dbReference>
<proteinExistence type="predicted"/>
<evidence type="ECO:0000313" key="5">
    <source>
        <dbReference type="EMBL" id="MSS59297.1"/>
    </source>
</evidence>
<keyword evidence="2" id="KW-0479">Metal-binding</keyword>
<dbReference type="Gene3D" id="6.10.250.550">
    <property type="match status" value="1"/>
</dbReference>
<dbReference type="InterPro" id="IPR018163">
    <property type="entry name" value="Thr/Ala-tRNA-synth_IIc_edit"/>
</dbReference>
<dbReference type="SUPFAM" id="SSF50447">
    <property type="entry name" value="Translation proteins"/>
    <property type="match status" value="1"/>
</dbReference>
<accession>A0A7X2TG32</accession>
<dbReference type="PANTHER" id="PTHR43462">
    <property type="entry name" value="ALANYL-TRNA EDITING PROTEIN"/>
    <property type="match status" value="1"/>
</dbReference>
<dbReference type="Gene3D" id="2.40.30.130">
    <property type="match status" value="1"/>
</dbReference>
<dbReference type="SUPFAM" id="SSF55186">
    <property type="entry name" value="ThrRS/AlaRS common domain"/>
    <property type="match status" value="1"/>
</dbReference>
<dbReference type="SMART" id="SM00863">
    <property type="entry name" value="tRNA_SAD"/>
    <property type="match status" value="1"/>
</dbReference>
<evidence type="ECO:0000313" key="6">
    <source>
        <dbReference type="Proteomes" id="UP000461880"/>
    </source>
</evidence>